<proteinExistence type="predicted"/>
<keyword evidence="1 4" id="KW-0808">Transferase</keyword>
<dbReference type="Gene3D" id="3.40.630.30">
    <property type="match status" value="1"/>
</dbReference>
<name>E7QUT3_HALPU</name>
<accession>E7QUT3</accession>
<dbReference type="eggNOG" id="arCOG00844">
    <property type="taxonomic scope" value="Archaea"/>
</dbReference>
<dbReference type="GO" id="GO:0016747">
    <property type="term" value="F:acyltransferase activity, transferring groups other than amino-acyl groups"/>
    <property type="evidence" value="ECO:0007669"/>
    <property type="project" value="InterPro"/>
</dbReference>
<gene>
    <name evidence="5" type="ORF">SAMN05444342_0062</name>
    <name evidence="4" type="ORF">ZOD2009_12842</name>
</gene>
<dbReference type="OrthoDB" id="111868at2157"/>
<protein>
    <submittedName>
        <fullName evidence="4">GCN5-related N-acetyltransferase</fullName>
    </submittedName>
    <submittedName>
        <fullName evidence="5">Putative acetyltransferase</fullName>
    </submittedName>
</protein>
<keyword evidence="2" id="KW-0012">Acyltransferase</keyword>
<dbReference type="AlphaFoldDB" id="E7QUT3"/>
<dbReference type="InterPro" id="IPR050832">
    <property type="entry name" value="Bact_Acetyltransf"/>
</dbReference>
<feature type="domain" description="N-acetyltransferase" evidence="3">
    <location>
        <begin position="2"/>
        <end position="159"/>
    </location>
</feature>
<dbReference type="InterPro" id="IPR000182">
    <property type="entry name" value="GNAT_dom"/>
</dbReference>
<dbReference type="Proteomes" id="UP000184203">
    <property type="component" value="Unassembled WGS sequence"/>
</dbReference>
<evidence type="ECO:0000313" key="6">
    <source>
        <dbReference type="Proteomes" id="UP000003751"/>
    </source>
</evidence>
<evidence type="ECO:0000313" key="5">
    <source>
        <dbReference type="EMBL" id="SHJ95495.1"/>
    </source>
</evidence>
<reference evidence="7" key="3">
    <citation type="submission" date="2016-11" db="EMBL/GenBank/DDBJ databases">
        <authorList>
            <person name="Varghese N."/>
            <person name="Submissions S."/>
        </authorList>
    </citation>
    <scope>NUCLEOTIDE SEQUENCE [LARGE SCALE GENOMIC DNA]</scope>
    <source>
        <strain evidence="7">DX253</strain>
    </source>
</reference>
<evidence type="ECO:0000259" key="3">
    <source>
        <dbReference type="PROSITE" id="PS51186"/>
    </source>
</evidence>
<dbReference type="EMBL" id="FRAN01000001">
    <property type="protein sequence ID" value="SHJ95495.1"/>
    <property type="molecule type" value="Genomic_DNA"/>
</dbReference>
<dbReference type="RefSeq" id="WP_007980399.1">
    <property type="nucleotide sequence ID" value="NZ_AEMG01000012.1"/>
</dbReference>
<dbReference type="CDD" id="cd04301">
    <property type="entry name" value="NAT_SF"/>
    <property type="match status" value="1"/>
</dbReference>
<evidence type="ECO:0000313" key="4">
    <source>
        <dbReference type="EMBL" id="EFW91740.1"/>
    </source>
</evidence>
<reference evidence="4 6" key="1">
    <citation type="journal article" date="2014" name="ISME J.">
        <title>Trehalose/2-sulfotrehalose biosynthesis and glycine-betaine uptake are widely spread mechanisms for osmoadaptation in the Halobacteriales.</title>
        <authorList>
            <person name="Youssef N.H."/>
            <person name="Savage-Ashlock K.N."/>
            <person name="McCully A.L."/>
            <person name="Luedtke B."/>
            <person name="Shaw E.I."/>
            <person name="Hoff W.D."/>
            <person name="Elshahed M.S."/>
        </authorList>
    </citation>
    <scope>NUCLEOTIDE SEQUENCE [LARGE SCALE GENOMIC DNA]</scope>
    <source>
        <strain evidence="4 6">DX253</strain>
    </source>
</reference>
<dbReference type="PANTHER" id="PTHR43877">
    <property type="entry name" value="AMINOALKYLPHOSPHONATE N-ACETYLTRANSFERASE-RELATED-RELATED"/>
    <property type="match status" value="1"/>
</dbReference>
<dbReference type="PANTHER" id="PTHR43877:SF1">
    <property type="entry name" value="ACETYLTRANSFERASE"/>
    <property type="match status" value="1"/>
</dbReference>
<reference evidence="5" key="2">
    <citation type="submission" date="2016-11" db="EMBL/GenBank/DDBJ databases">
        <authorList>
            <person name="Jaros S."/>
            <person name="Januszkiewicz K."/>
            <person name="Wedrychowicz H."/>
        </authorList>
    </citation>
    <scope>NUCLEOTIDE SEQUENCE [LARGE SCALE GENOMIC DNA]</scope>
    <source>
        <strain evidence="5">DX253</strain>
    </source>
</reference>
<sequence>MPSIRRATEADAKPILDLRCASIRAFGTERYHEEQVERWAAHPFGSAPYLESIRNESESVAVAEGNGELAGFGRVELDTGVVSAVYVHPDYARNGVGSALLSHLESVARDAGVDSLTLHASLNAVPFYEEHGYERVSTVTHEVTGGVELACVEMRRDISVE</sequence>
<dbReference type="EMBL" id="AEMG01000012">
    <property type="protein sequence ID" value="EFW91740.1"/>
    <property type="molecule type" value="Genomic_DNA"/>
</dbReference>
<evidence type="ECO:0000256" key="1">
    <source>
        <dbReference type="ARBA" id="ARBA00022679"/>
    </source>
</evidence>
<dbReference type="STRING" id="797209.GCA_000376445_00874"/>
<dbReference type="PROSITE" id="PS51186">
    <property type="entry name" value="GNAT"/>
    <property type="match status" value="1"/>
</dbReference>
<evidence type="ECO:0000313" key="7">
    <source>
        <dbReference type="Proteomes" id="UP000184203"/>
    </source>
</evidence>
<evidence type="ECO:0000256" key="2">
    <source>
        <dbReference type="ARBA" id="ARBA00023315"/>
    </source>
</evidence>
<dbReference type="InterPro" id="IPR016181">
    <property type="entry name" value="Acyl_CoA_acyltransferase"/>
</dbReference>
<dbReference type="Pfam" id="PF13673">
    <property type="entry name" value="Acetyltransf_10"/>
    <property type="match status" value="1"/>
</dbReference>
<dbReference type="PATRIC" id="fig|797209.4.peg.2526"/>
<dbReference type="SUPFAM" id="SSF55729">
    <property type="entry name" value="Acyl-CoA N-acyltransferases (Nat)"/>
    <property type="match status" value="1"/>
</dbReference>
<keyword evidence="7" id="KW-1185">Reference proteome</keyword>
<dbReference type="Proteomes" id="UP000003751">
    <property type="component" value="Unassembled WGS sequence"/>
</dbReference>
<organism evidence="4 6">
    <name type="scientific">Haladaptatus paucihalophilus DX253</name>
    <dbReference type="NCBI Taxonomy" id="797209"/>
    <lineage>
        <taxon>Archaea</taxon>
        <taxon>Methanobacteriati</taxon>
        <taxon>Methanobacteriota</taxon>
        <taxon>Stenosarchaea group</taxon>
        <taxon>Halobacteria</taxon>
        <taxon>Halobacteriales</taxon>
        <taxon>Haladaptataceae</taxon>
        <taxon>Haladaptatus</taxon>
    </lineage>
</organism>